<reference evidence="2" key="1">
    <citation type="submission" date="2023-06" db="EMBL/GenBank/DDBJ databases">
        <title>Conoideocrella luteorostrata (Hypocreales: Clavicipitaceae), a potential biocontrol fungus for elongate hemlock scale in United States Christmas tree production areas.</title>
        <authorList>
            <person name="Barrett H."/>
            <person name="Lovett B."/>
            <person name="Macias A.M."/>
            <person name="Stajich J.E."/>
            <person name="Kasson M.T."/>
        </authorList>
    </citation>
    <scope>NUCLEOTIDE SEQUENCE</scope>
    <source>
        <strain evidence="2">ARSEF 14590</strain>
    </source>
</reference>
<feature type="domain" description="RSE1/DDB1/CPSF1 C-terminal" evidence="1">
    <location>
        <begin position="13"/>
        <end position="115"/>
    </location>
</feature>
<evidence type="ECO:0000313" key="2">
    <source>
        <dbReference type="EMBL" id="KAK2589997.1"/>
    </source>
</evidence>
<dbReference type="AlphaFoldDB" id="A0AAJ0CCH6"/>
<protein>
    <submittedName>
        <fullName evidence="2">Pre-mRNA-splicing factor rse1</fullName>
    </submittedName>
</protein>
<proteinExistence type="predicted"/>
<evidence type="ECO:0000259" key="1">
    <source>
        <dbReference type="Pfam" id="PF03178"/>
    </source>
</evidence>
<dbReference type="Pfam" id="PF03178">
    <property type="entry name" value="CPSF_A"/>
    <property type="match status" value="1"/>
</dbReference>
<dbReference type="InterPro" id="IPR004871">
    <property type="entry name" value="RSE1/DDB1/CPSF1_C"/>
</dbReference>
<sequence length="148" mass="16021">MGSAADLTQAGHPPRQLRSMARMDVQDVPTSARKTGLVIDSQEVLLWTGSRGTIGVLIPLTASEDAEFLPALGKHMRRSEDLSALSGRDDLAKRSYHAPPPIESVVDGDLCERFSLLPQQKKGIIANLLGQSVEEIQRRVLAGFASSF</sequence>
<name>A0AAJ0CCH6_9HYPO</name>
<comment type="caution">
    <text evidence="2">The sequence shown here is derived from an EMBL/GenBank/DDBJ whole genome shotgun (WGS) entry which is preliminary data.</text>
</comment>
<evidence type="ECO:0000313" key="3">
    <source>
        <dbReference type="Proteomes" id="UP001251528"/>
    </source>
</evidence>
<dbReference type="GO" id="GO:0005634">
    <property type="term" value="C:nucleus"/>
    <property type="evidence" value="ECO:0007669"/>
    <property type="project" value="InterPro"/>
</dbReference>
<keyword evidence="3" id="KW-1185">Reference proteome</keyword>
<accession>A0AAJ0CCH6</accession>
<dbReference type="Proteomes" id="UP001251528">
    <property type="component" value="Unassembled WGS sequence"/>
</dbReference>
<organism evidence="2 3">
    <name type="scientific">Conoideocrella luteorostrata</name>
    <dbReference type="NCBI Taxonomy" id="1105319"/>
    <lineage>
        <taxon>Eukaryota</taxon>
        <taxon>Fungi</taxon>
        <taxon>Dikarya</taxon>
        <taxon>Ascomycota</taxon>
        <taxon>Pezizomycotina</taxon>
        <taxon>Sordariomycetes</taxon>
        <taxon>Hypocreomycetidae</taxon>
        <taxon>Hypocreales</taxon>
        <taxon>Clavicipitaceae</taxon>
        <taxon>Conoideocrella</taxon>
    </lineage>
</organism>
<dbReference type="EMBL" id="JASWJB010000508">
    <property type="protein sequence ID" value="KAK2589997.1"/>
    <property type="molecule type" value="Genomic_DNA"/>
</dbReference>
<gene>
    <name evidence="2" type="primary">RSE1_3</name>
    <name evidence="2" type="ORF">QQS21_012322</name>
</gene>
<dbReference type="GO" id="GO:0003676">
    <property type="term" value="F:nucleic acid binding"/>
    <property type="evidence" value="ECO:0007669"/>
    <property type="project" value="InterPro"/>
</dbReference>